<evidence type="ECO:0000256" key="10">
    <source>
        <dbReference type="SAM" id="SignalP"/>
    </source>
</evidence>
<keyword evidence="5 11" id="KW-0378">Hydrolase</keyword>
<protein>
    <recommendedName>
        <fullName evidence="3">Palmitoyl-protein thioesterase 1</fullName>
        <ecNumber evidence="2">3.1.2.22</ecNumber>
    </recommendedName>
    <alternativeName>
        <fullName evidence="8">Palmitoyl-protein hydrolase 1</fullName>
    </alternativeName>
</protein>
<keyword evidence="6" id="KW-1015">Disulfide bond</keyword>
<dbReference type="InterPro" id="IPR002472">
    <property type="entry name" value="Palm_thioest"/>
</dbReference>
<proteinExistence type="inferred from homology"/>
<keyword evidence="7" id="KW-0325">Glycoprotein</keyword>
<dbReference type="OrthoDB" id="10263094at2759"/>
<comment type="catalytic activity">
    <reaction evidence="9">
        <text>S-hexadecanoyl-L-cysteinyl-[protein] + H2O = L-cysteinyl-[protein] + hexadecanoate + H(+)</text>
        <dbReference type="Rhea" id="RHEA:19233"/>
        <dbReference type="Rhea" id="RHEA-COMP:10131"/>
        <dbReference type="Rhea" id="RHEA-COMP:11032"/>
        <dbReference type="ChEBI" id="CHEBI:7896"/>
        <dbReference type="ChEBI" id="CHEBI:15377"/>
        <dbReference type="ChEBI" id="CHEBI:15378"/>
        <dbReference type="ChEBI" id="CHEBI:29950"/>
        <dbReference type="ChEBI" id="CHEBI:74151"/>
        <dbReference type="EC" id="3.1.2.22"/>
    </reaction>
    <physiologicalReaction direction="left-to-right" evidence="9">
        <dbReference type="Rhea" id="RHEA:19234"/>
    </physiologicalReaction>
</comment>
<dbReference type="GO" id="GO:1902667">
    <property type="term" value="P:regulation of axon guidance"/>
    <property type="evidence" value="ECO:0007669"/>
    <property type="project" value="EnsemblMetazoa"/>
</dbReference>
<name>B3MZG7_DROAN</name>
<sequence length="306" mass="34526">MCRLIIILLLLLILIVGYLWWKPTAGGSNSEVLPVLLWHGMGDTCCLPFSLGAFMELIVAQTKGTYVRSVEIGGNMVMDWESGFFIHPNEQVDYVCKQLLADEKMAKGYNAIGFSQGGQFLRAVAQRCPQPPMRTLITFGGQHQGVFGLPSCPTLSVEACAYISRLLTSAAYATAVQEQLVQATYWHDPLMENNYRRGSTFLADINNELYLNVFYTENLNKLKKFVMVKFLNDTVVQPKDSQWFEFYTSGQDKVIQPLKDSKVYENLGLNKMQRDGKLVFLGVEGDHLSISKAWFIQNIVPLLLEK</sequence>
<dbReference type="CTD" id="5538"/>
<dbReference type="GO" id="GO:0048665">
    <property type="term" value="P:neuron fate specification"/>
    <property type="evidence" value="ECO:0007669"/>
    <property type="project" value="EnsemblMetazoa"/>
</dbReference>
<dbReference type="FunFam" id="3.40.50.1820:FF:000107">
    <property type="entry name" value="Palmitoyl-protein thioesterase 1"/>
    <property type="match status" value="1"/>
</dbReference>
<dbReference type="PRINTS" id="PR00414">
    <property type="entry name" value="PPTHIESTRASE"/>
</dbReference>
<dbReference type="eggNOG" id="KOG2541">
    <property type="taxonomic scope" value="Eukaryota"/>
</dbReference>
<feature type="chain" id="PRO_5002790993" description="Palmitoyl-protein thioesterase 1" evidence="10">
    <location>
        <begin position="27"/>
        <end position="306"/>
    </location>
</feature>
<dbReference type="SUPFAM" id="SSF53474">
    <property type="entry name" value="alpha/beta-Hydrolases"/>
    <property type="match status" value="1"/>
</dbReference>
<dbReference type="PhylomeDB" id="B3MZG7"/>
<dbReference type="GO" id="GO:1900244">
    <property type="term" value="P:positive regulation of synaptic vesicle endocytosis"/>
    <property type="evidence" value="ECO:0007669"/>
    <property type="project" value="EnsemblMetazoa"/>
</dbReference>
<gene>
    <name evidence="11" type="primary">Dana\GF19174</name>
    <name evidence="11" type="synonym">dana_GLEANR_20887</name>
    <name evidence="11" type="ORF">GF19174</name>
</gene>
<dbReference type="InterPro" id="IPR029058">
    <property type="entry name" value="AB_hydrolase_fold"/>
</dbReference>
<evidence type="ECO:0000256" key="1">
    <source>
        <dbReference type="ARBA" id="ARBA00010758"/>
    </source>
</evidence>
<dbReference type="GO" id="GO:0008474">
    <property type="term" value="F:palmitoyl-(protein) hydrolase activity"/>
    <property type="evidence" value="ECO:0007669"/>
    <property type="project" value="UniProtKB-EC"/>
</dbReference>
<dbReference type="GO" id="GO:0006898">
    <property type="term" value="P:receptor-mediated endocytosis"/>
    <property type="evidence" value="ECO:0007669"/>
    <property type="project" value="TreeGrafter"/>
</dbReference>
<organism evidence="11 12">
    <name type="scientific">Drosophila ananassae</name>
    <name type="common">Fruit fly</name>
    <dbReference type="NCBI Taxonomy" id="7217"/>
    <lineage>
        <taxon>Eukaryota</taxon>
        <taxon>Metazoa</taxon>
        <taxon>Ecdysozoa</taxon>
        <taxon>Arthropoda</taxon>
        <taxon>Hexapoda</taxon>
        <taxon>Insecta</taxon>
        <taxon>Pterygota</taxon>
        <taxon>Neoptera</taxon>
        <taxon>Endopterygota</taxon>
        <taxon>Diptera</taxon>
        <taxon>Brachycera</taxon>
        <taxon>Muscomorpha</taxon>
        <taxon>Ephydroidea</taxon>
        <taxon>Drosophilidae</taxon>
        <taxon>Drosophila</taxon>
        <taxon>Sophophora</taxon>
    </lineage>
</organism>
<evidence type="ECO:0000313" key="12">
    <source>
        <dbReference type="Proteomes" id="UP000007801"/>
    </source>
</evidence>
<reference evidence="11 12" key="1">
    <citation type="journal article" date="2007" name="Nature">
        <title>Evolution of genes and genomes on the Drosophila phylogeny.</title>
        <authorList>
            <consortium name="Drosophila 12 Genomes Consortium"/>
            <person name="Clark A.G."/>
            <person name="Eisen M.B."/>
            <person name="Smith D.R."/>
            <person name="Bergman C.M."/>
            <person name="Oliver B."/>
            <person name="Markow T.A."/>
            <person name="Kaufman T.C."/>
            <person name="Kellis M."/>
            <person name="Gelbart W."/>
            <person name="Iyer V.N."/>
            <person name="Pollard D.A."/>
            <person name="Sackton T.B."/>
            <person name="Larracuente A.M."/>
            <person name="Singh N.D."/>
            <person name="Abad J.P."/>
            <person name="Abt D.N."/>
            <person name="Adryan B."/>
            <person name="Aguade M."/>
            <person name="Akashi H."/>
            <person name="Anderson W.W."/>
            <person name="Aquadro C.F."/>
            <person name="Ardell D.H."/>
            <person name="Arguello R."/>
            <person name="Artieri C.G."/>
            <person name="Barbash D.A."/>
            <person name="Barker D."/>
            <person name="Barsanti P."/>
            <person name="Batterham P."/>
            <person name="Batzoglou S."/>
            <person name="Begun D."/>
            <person name="Bhutkar A."/>
            <person name="Blanco E."/>
            <person name="Bosak S.A."/>
            <person name="Bradley R.K."/>
            <person name="Brand A.D."/>
            <person name="Brent M.R."/>
            <person name="Brooks A.N."/>
            <person name="Brown R.H."/>
            <person name="Butlin R.K."/>
            <person name="Caggese C."/>
            <person name="Calvi B.R."/>
            <person name="Bernardo de Carvalho A."/>
            <person name="Caspi A."/>
            <person name="Castrezana S."/>
            <person name="Celniker S.E."/>
            <person name="Chang J.L."/>
            <person name="Chapple C."/>
            <person name="Chatterji S."/>
            <person name="Chinwalla A."/>
            <person name="Civetta A."/>
            <person name="Clifton S.W."/>
            <person name="Comeron J.M."/>
            <person name="Costello J.C."/>
            <person name="Coyne J.A."/>
            <person name="Daub J."/>
            <person name="David R.G."/>
            <person name="Delcher A.L."/>
            <person name="Delehaunty K."/>
            <person name="Do C.B."/>
            <person name="Ebling H."/>
            <person name="Edwards K."/>
            <person name="Eickbush T."/>
            <person name="Evans J.D."/>
            <person name="Filipski A."/>
            <person name="Findeiss S."/>
            <person name="Freyhult E."/>
            <person name="Fulton L."/>
            <person name="Fulton R."/>
            <person name="Garcia A.C."/>
            <person name="Gardiner A."/>
            <person name="Garfield D.A."/>
            <person name="Garvin B.E."/>
            <person name="Gibson G."/>
            <person name="Gilbert D."/>
            <person name="Gnerre S."/>
            <person name="Godfrey J."/>
            <person name="Good R."/>
            <person name="Gotea V."/>
            <person name="Gravely B."/>
            <person name="Greenberg A.J."/>
            <person name="Griffiths-Jones S."/>
            <person name="Gross S."/>
            <person name="Guigo R."/>
            <person name="Gustafson E.A."/>
            <person name="Haerty W."/>
            <person name="Hahn M.W."/>
            <person name="Halligan D.L."/>
            <person name="Halpern A.L."/>
            <person name="Halter G.M."/>
            <person name="Han M.V."/>
            <person name="Heger A."/>
            <person name="Hillier L."/>
            <person name="Hinrichs A.S."/>
            <person name="Holmes I."/>
            <person name="Hoskins R.A."/>
            <person name="Hubisz M.J."/>
            <person name="Hultmark D."/>
            <person name="Huntley M.A."/>
            <person name="Jaffe D.B."/>
            <person name="Jagadeeshan S."/>
            <person name="Jeck W.R."/>
            <person name="Johnson J."/>
            <person name="Jones C.D."/>
            <person name="Jordan W.C."/>
            <person name="Karpen G.H."/>
            <person name="Kataoka E."/>
            <person name="Keightley P.D."/>
            <person name="Kheradpour P."/>
            <person name="Kirkness E.F."/>
            <person name="Koerich L.B."/>
            <person name="Kristiansen K."/>
            <person name="Kudrna D."/>
            <person name="Kulathinal R.J."/>
            <person name="Kumar S."/>
            <person name="Kwok R."/>
            <person name="Lander E."/>
            <person name="Langley C.H."/>
            <person name="Lapoint R."/>
            <person name="Lazzaro B.P."/>
            <person name="Lee S.J."/>
            <person name="Levesque L."/>
            <person name="Li R."/>
            <person name="Lin C.F."/>
            <person name="Lin M.F."/>
            <person name="Lindblad-Toh K."/>
            <person name="Llopart A."/>
            <person name="Long M."/>
            <person name="Low L."/>
            <person name="Lozovsky E."/>
            <person name="Lu J."/>
            <person name="Luo M."/>
            <person name="Machado C.A."/>
            <person name="Makalowski W."/>
            <person name="Marzo M."/>
            <person name="Matsuda M."/>
            <person name="Matzkin L."/>
            <person name="McAllister B."/>
            <person name="McBride C.S."/>
            <person name="McKernan B."/>
            <person name="McKernan K."/>
            <person name="Mendez-Lago M."/>
            <person name="Minx P."/>
            <person name="Mollenhauer M.U."/>
            <person name="Montooth K."/>
            <person name="Mount S.M."/>
            <person name="Mu X."/>
            <person name="Myers E."/>
            <person name="Negre B."/>
            <person name="Newfeld S."/>
            <person name="Nielsen R."/>
            <person name="Noor M.A."/>
            <person name="O'Grady P."/>
            <person name="Pachter L."/>
            <person name="Papaceit M."/>
            <person name="Parisi M.J."/>
            <person name="Parisi M."/>
            <person name="Parts L."/>
            <person name="Pedersen J.S."/>
            <person name="Pesole G."/>
            <person name="Phillippy A.M."/>
            <person name="Ponting C.P."/>
            <person name="Pop M."/>
            <person name="Porcelli D."/>
            <person name="Powell J.R."/>
            <person name="Prohaska S."/>
            <person name="Pruitt K."/>
            <person name="Puig M."/>
            <person name="Quesneville H."/>
            <person name="Ram K.R."/>
            <person name="Rand D."/>
            <person name="Rasmussen M.D."/>
            <person name="Reed L.K."/>
            <person name="Reenan R."/>
            <person name="Reily A."/>
            <person name="Remington K.A."/>
            <person name="Rieger T.T."/>
            <person name="Ritchie M.G."/>
            <person name="Robin C."/>
            <person name="Rogers Y.H."/>
            <person name="Rohde C."/>
            <person name="Rozas J."/>
            <person name="Rubenfield M.J."/>
            <person name="Ruiz A."/>
            <person name="Russo S."/>
            <person name="Salzberg S.L."/>
            <person name="Sanchez-Gracia A."/>
            <person name="Saranga D.J."/>
            <person name="Sato H."/>
            <person name="Schaeffer S.W."/>
            <person name="Schatz M.C."/>
            <person name="Schlenke T."/>
            <person name="Schwartz R."/>
            <person name="Segarra C."/>
            <person name="Singh R.S."/>
            <person name="Sirot L."/>
            <person name="Sirota M."/>
            <person name="Sisneros N.B."/>
            <person name="Smith C.D."/>
            <person name="Smith T.F."/>
            <person name="Spieth J."/>
            <person name="Stage D.E."/>
            <person name="Stark A."/>
            <person name="Stephan W."/>
            <person name="Strausberg R.L."/>
            <person name="Strempel S."/>
            <person name="Sturgill D."/>
            <person name="Sutton G."/>
            <person name="Sutton G.G."/>
            <person name="Tao W."/>
            <person name="Teichmann S."/>
            <person name="Tobari Y.N."/>
            <person name="Tomimura Y."/>
            <person name="Tsolas J.M."/>
            <person name="Valente V.L."/>
            <person name="Venter E."/>
            <person name="Venter J.C."/>
            <person name="Vicario S."/>
            <person name="Vieira F.G."/>
            <person name="Vilella A.J."/>
            <person name="Villasante A."/>
            <person name="Walenz B."/>
            <person name="Wang J."/>
            <person name="Wasserman M."/>
            <person name="Watts T."/>
            <person name="Wilson D."/>
            <person name="Wilson R.K."/>
            <person name="Wing R.A."/>
            <person name="Wolfner M.F."/>
            <person name="Wong A."/>
            <person name="Wong G.K."/>
            <person name="Wu C.I."/>
            <person name="Wu G."/>
            <person name="Yamamoto D."/>
            <person name="Yang H.P."/>
            <person name="Yang S.P."/>
            <person name="Yorke J.A."/>
            <person name="Yoshida K."/>
            <person name="Zdobnov E."/>
            <person name="Zhang P."/>
            <person name="Zhang Y."/>
            <person name="Zimin A.V."/>
            <person name="Baldwin J."/>
            <person name="Abdouelleil A."/>
            <person name="Abdulkadir J."/>
            <person name="Abebe A."/>
            <person name="Abera B."/>
            <person name="Abreu J."/>
            <person name="Acer S.C."/>
            <person name="Aftuck L."/>
            <person name="Alexander A."/>
            <person name="An P."/>
            <person name="Anderson E."/>
            <person name="Anderson S."/>
            <person name="Arachi H."/>
            <person name="Azer M."/>
            <person name="Bachantsang P."/>
            <person name="Barry A."/>
            <person name="Bayul T."/>
            <person name="Berlin A."/>
            <person name="Bessette D."/>
            <person name="Bloom T."/>
            <person name="Blye J."/>
            <person name="Boguslavskiy L."/>
            <person name="Bonnet C."/>
            <person name="Boukhgalter B."/>
            <person name="Bourzgui I."/>
            <person name="Brown A."/>
            <person name="Cahill P."/>
            <person name="Channer S."/>
            <person name="Cheshatsang Y."/>
            <person name="Chuda L."/>
            <person name="Citroen M."/>
            <person name="Collymore A."/>
            <person name="Cooke P."/>
            <person name="Costello M."/>
            <person name="D'Aco K."/>
            <person name="Daza R."/>
            <person name="De Haan G."/>
            <person name="DeGray S."/>
            <person name="DeMaso C."/>
            <person name="Dhargay N."/>
            <person name="Dooley K."/>
            <person name="Dooley E."/>
            <person name="Doricent M."/>
            <person name="Dorje P."/>
            <person name="Dorjee K."/>
            <person name="Dupes A."/>
            <person name="Elong R."/>
            <person name="Falk J."/>
            <person name="Farina A."/>
            <person name="Faro S."/>
            <person name="Ferguson D."/>
            <person name="Fisher S."/>
            <person name="Foley C.D."/>
            <person name="Franke A."/>
            <person name="Friedrich D."/>
            <person name="Gadbois L."/>
            <person name="Gearin G."/>
            <person name="Gearin C.R."/>
            <person name="Giannoukos G."/>
            <person name="Goode T."/>
            <person name="Graham J."/>
            <person name="Grandbois E."/>
            <person name="Grewal S."/>
            <person name="Gyaltsen K."/>
            <person name="Hafez N."/>
            <person name="Hagos B."/>
            <person name="Hall J."/>
            <person name="Henson C."/>
            <person name="Hollinger A."/>
            <person name="Honan T."/>
            <person name="Huard M.D."/>
            <person name="Hughes L."/>
            <person name="Hurhula B."/>
            <person name="Husby M.E."/>
            <person name="Kamat A."/>
            <person name="Kanga B."/>
            <person name="Kashin S."/>
            <person name="Khazanovich D."/>
            <person name="Kisner P."/>
            <person name="Lance K."/>
            <person name="Lara M."/>
            <person name="Lee W."/>
            <person name="Lennon N."/>
            <person name="Letendre F."/>
            <person name="LeVine R."/>
            <person name="Lipovsky A."/>
            <person name="Liu X."/>
            <person name="Liu J."/>
            <person name="Liu S."/>
            <person name="Lokyitsang T."/>
            <person name="Lokyitsang Y."/>
            <person name="Lubonja R."/>
            <person name="Lui A."/>
            <person name="MacDonald P."/>
            <person name="Magnisalis V."/>
            <person name="Maru K."/>
            <person name="Matthews C."/>
            <person name="McCusker W."/>
            <person name="McDonough S."/>
            <person name="Mehta T."/>
            <person name="Meldrim J."/>
            <person name="Meneus L."/>
            <person name="Mihai O."/>
            <person name="Mihalev A."/>
            <person name="Mihova T."/>
            <person name="Mittelman R."/>
            <person name="Mlenga V."/>
            <person name="Montmayeur A."/>
            <person name="Mulrain L."/>
            <person name="Navidi A."/>
            <person name="Naylor J."/>
            <person name="Negash T."/>
            <person name="Nguyen T."/>
            <person name="Nguyen N."/>
            <person name="Nicol R."/>
            <person name="Norbu C."/>
            <person name="Norbu N."/>
            <person name="Novod N."/>
            <person name="O'Neill B."/>
            <person name="Osman S."/>
            <person name="Markiewicz E."/>
            <person name="Oyono O.L."/>
            <person name="Patti C."/>
            <person name="Phunkhang P."/>
            <person name="Pierre F."/>
            <person name="Priest M."/>
            <person name="Raghuraman S."/>
            <person name="Rege F."/>
            <person name="Reyes R."/>
            <person name="Rise C."/>
            <person name="Rogov P."/>
            <person name="Ross K."/>
            <person name="Ryan E."/>
            <person name="Settipalli S."/>
            <person name="Shea T."/>
            <person name="Sherpa N."/>
            <person name="Shi L."/>
            <person name="Shih D."/>
            <person name="Sparrow T."/>
            <person name="Spaulding J."/>
            <person name="Stalker J."/>
            <person name="Stange-Thomann N."/>
            <person name="Stavropoulos S."/>
            <person name="Stone C."/>
            <person name="Strader C."/>
            <person name="Tesfaye S."/>
            <person name="Thomson T."/>
            <person name="Thoulutsang Y."/>
            <person name="Thoulutsang D."/>
            <person name="Topham K."/>
            <person name="Topping I."/>
            <person name="Tsamla T."/>
            <person name="Vassiliev H."/>
            <person name="Vo A."/>
            <person name="Wangchuk T."/>
            <person name="Wangdi T."/>
            <person name="Weiand M."/>
            <person name="Wilkinson J."/>
            <person name="Wilson A."/>
            <person name="Yadav S."/>
            <person name="Young G."/>
            <person name="Yu Q."/>
            <person name="Zembek L."/>
            <person name="Zhong D."/>
            <person name="Zimmer A."/>
            <person name="Zwirko Z."/>
            <person name="Jaffe D.B."/>
            <person name="Alvarez P."/>
            <person name="Brockman W."/>
            <person name="Butler J."/>
            <person name="Chin C."/>
            <person name="Gnerre S."/>
            <person name="Grabherr M."/>
            <person name="Kleber M."/>
            <person name="Mauceli E."/>
            <person name="MacCallum I."/>
        </authorList>
    </citation>
    <scope>NUCLEOTIDE SEQUENCE [LARGE SCALE GENOMIC DNA]</scope>
    <source>
        <strain evidence="12">Tucson 14024-0371.13</strain>
    </source>
</reference>
<dbReference type="EMBL" id="CH902635">
    <property type="protein sequence ID" value="EDV33768.1"/>
    <property type="molecule type" value="Genomic_DNA"/>
</dbReference>
<keyword evidence="12" id="KW-1185">Reference proteome</keyword>
<evidence type="ECO:0000256" key="2">
    <source>
        <dbReference type="ARBA" id="ARBA00012423"/>
    </source>
</evidence>
<dbReference type="OMA" id="KFVMVMF"/>
<evidence type="ECO:0000256" key="7">
    <source>
        <dbReference type="ARBA" id="ARBA00023180"/>
    </source>
</evidence>
<keyword evidence="4 10" id="KW-0732">Signal</keyword>
<feature type="signal peptide" evidence="10">
    <location>
        <begin position="1"/>
        <end position="26"/>
    </location>
</feature>
<dbReference type="GO" id="GO:0005764">
    <property type="term" value="C:lysosome"/>
    <property type="evidence" value="ECO:0007669"/>
    <property type="project" value="EnsemblMetazoa"/>
</dbReference>
<dbReference type="GlyCosmos" id="B3MZG7">
    <property type="glycosylation" value="1 site, No reported glycans"/>
</dbReference>
<evidence type="ECO:0000313" key="11">
    <source>
        <dbReference type="EMBL" id="EDV33768.1"/>
    </source>
</evidence>
<evidence type="ECO:0000256" key="6">
    <source>
        <dbReference type="ARBA" id="ARBA00023157"/>
    </source>
</evidence>
<dbReference type="EC" id="3.1.2.22" evidence="2"/>
<comment type="similarity">
    <text evidence="1">Belongs to the palmitoyl-protein thioesterase family.</text>
</comment>
<evidence type="ECO:0000256" key="3">
    <source>
        <dbReference type="ARBA" id="ARBA00014212"/>
    </source>
</evidence>
<dbReference type="HOGENOM" id="CLU_050129_0_0_1"/>
<dbReference type="KEGG" id="dan:6501936"/>
<dbReference type="InParanoid" id="B3MZG7"/>
<dbReference type="PANTHER" id="PTHR11247">
    <property type="entry name" value="PALMITOYL-PROTEIN THIOESTERASE/DOLICHYLDIPHOSPHATASE 1"/>
    <property type="match status" value="1"/>
</dbReference>
<evidence type="ECO:0000256" key="9">
    <source>
        <dbReference type="ARBA" id="ARBA00047409"/>
    </source>
</evidence>
<dbReference type="Gene3D" id="3.40.50.1820">
    <property type="entry name" value="alpha/beta hydrolase"/>
    <property type="match status" value="1"/>
</dbReference>
<evidence type="ECO:0000256" key="5">
    <source>
        <dbReference type="ARBA" id="ARBA00022801"/>
    </source>
</evidence>
<dbReference type="FunCoup" id="B3MZG7">
    <property type="interactions" value="1654"/>
</dbReference>
<dbReference type="GO" id="GO:0008340">
    <property type="term" value="P:determination of adult lifespan"/>
    <property type="evidence" value="ECO:0007669"/>
    <property type="project" value="EnsemblMetazoa"/>
</dbReference>
<dbReference type="Proteomes" id="UP000007801">
    <property type="component" value="Unassembled WGS sequence"/>
</dbReference>
<dbReference type="STRING" id="7217.B3MZG7"/>
<accession>B3MZG7</accession>
<evidence type="ECO:0000256" key="4">
    <source>
        <dbReference type="ARBA" id="ARBA00022729"/>
    </source>
</evidence>
<evidence type="ECO:0000256" key="8">
    <source>
        <dbReference type="ARBA" id="ARBA00031934"/>
    </source>
</evidence>
<dbReference type="GeneID" id="6501936"/>
<dbReference type="PANTHER" id="PTHR11247:SF8">
    <property type="entry name" value="PALMITOYL-PROTEIN THIOESTERASE 1"/>
    <property type="match status" value="1"/>
</dbReference>
<dbReference type="Pfam" id="PF02089">
    <property type="entry name" value="Palm_thioest"/>
    <property type="match status" value="1"/>
</dbReference>
<dbReference type="AlphaFoldDB" id="B3MZG7"/>